<name>A0ABD3NVI7_9STRA</name>
<organism evidence="2 3">
    <name type="scientific">Cyclotella cryptica</name>
    <dbReference type="NCBI Taxonomy" id="29204"/>
    <lineage>
        <taxon>Eukaryota</taxon>
        <taxon>Sar</taxon>
        <taxon>Stramenopiles</taxon>
        <taxon>Ochrophyta</taxon>
        <taxon>Bacillariophyta</taxon>
        <taxon>Coscinodiscophyceae</taxon>
        <taxon>Thalassiosirophycidae</taxon>
        <taxon>Stephanodiscales</taxon>
        <taxon>Stephanodiscaceae</taxon>
        <taxon>Cyclotella</taxon>
    </lineage>
</organism>
<feature type="region of interest" description="Disordered" evidence="1">
    <location>
        <begin position="1"/>
        <end position="38"/>
    </location>
</feature>
<evidence type="ECO:0000256" key="1">
    <source>
        <dbReference type="SAM" id="MobiDB-lite"/>
    </source>
</evidence>
<evidence type="ECO:0000313" key="2">
    <source>
        <dbReference type="EMBL" id="KAL3779426.1"/>
    </source>
</evidence>
<comment type="caution">
    <text evidence="2">The sequence shown here is derived from an EMBL/GenBank/DDBJ whole genome shotgun (WGS) entry which is preliminary data.</text>
</comment>
<dbReference type="EMBL" id="JABMIG020000389">
    <property type="protein sequence ID" value="KAL3779426.1"/>
    <property type="molecule type" value="Genomic_DNA"/>
</dbReference>
<evidence type="ECO:0008006" key="4">
    <source>
        <dbReference type="Google" id="ProtNLM"/>
    </source>
</evidence>
<keyword evidence="3" id="KW-1185">Reference proteome</keyword>
<evidence type="ECO:0000313" key="3">
    <source>
        <dbReference type="Proteomes" id="UP001516023"/>
    </source>
</evidence>
<dbReference type="Proteomes" id="UP001516023">
    <property type="component" value="Unassembled WGS sequence"/>
</dbReference>
<accession>A0ABD3NVI7</accession>
<protein>
    <recommendedName>
        <fullName evidence="4">Non-haem dioxygenase N-terminal domain-containing protein</fullName>
    </recommendedName>
</protein>
<sequence length="100" mass="10657">MTAITRSRSSPPSATQKTPFRATETSKGETSVFSPSSTVEEAKSRFAMAVSSGVEAVMRFGHGIDRASVEILNEIADGCPPDDEEVRPNSYGVHVAVDLL</sequence>
<dbReference type="AlphaFoldDB" id="A0ABD3NVI7"/>
<proteinExistence type="predicted"/>
<reference evidence="2 3" key="1">
    <citation type="journal article" date="2020" name="G3 (Bethesda)">
        <title>Improved Reference Genome for Cyclotella cryptica CCMP332, a Model for Cell Wall Morphogenesis, Salinity Adaptation, and Lipid Production in Diatoms (Bacillariophyta).</title>
        <authorList>
            <person name="Roberts W.R."/>
            <person name="Downey K.M."/>
            <person name="Ruck E.C."/>
            <person name="Traller J.C."/>
            <person name="Alverson A.J."/>
        </authorList>
    </citation>
    <scope>NUCLEOTIDE SEQUENCE [LARGE SCALE GENOMIC DNA]</scope>
    <source>
        <strain evidence="2 3">CCMP332</strain>
    </source>
</reference>
<gene>
    <name evidence="2" type="ORF">HJC23_000528</name>
</gene>